<protein>
    <submittedName>
        <fullName evidence="1">Uncharacterized protein</fullName>
    </submittedName>
</protein>
<dbReference type="AlphaFoldDB" id="A0A1W1BVF1"/>
<dbReference type="EMBL" id="FPHK01000028">
    <property type="protein sequence ID" value="SFV57475.1"/>
    <property type="molecule type" value="Genomic_DNA"/>
</dbReference>
<proteinExistence type="predicted"/>
<gene>
    <name evidence="1" type="ORF">MNB_SM-6-870</name>
</gene>
<name>A0A1W1BVF1_9ZZZZ</name>
<accession>A0A1W1BVF1</accession>
<dbReference type="SUPFAM" id="SSF53223">
    <property type="entry name" value="Aminoacid dehydrogenase-like, N-terminal domain"/>
    <property type="match status" value="1"/>
</dbReference>
<dbReference type="Gene3D" id="3.40.50.10860">
    <property type="entry name" value="Leucine Dehydrogenase, chain A, domain 1"/>
    <property type="match status" value="1"/>
</dbReference>
<reference evidence="1" key="1">
    <citation type="submission" date="2016-10" db="EMBL/GenBank/DDBJ databases">
        <authorList>
            <person name="de Groot N.N."/>
        </authorList>
    </citation>
    <scope>NUCLEOTIDE SEQUENCE</scope>
</reference>
<evidence type="ECO:0000313" key="1">
    <source>
        <dbReference type="EMBL" id="SFV57475.1"/>
    </source>
</evidence>
<dbReference type="InterPro" id="IPR046346">
    <property type="entry name" value="Aminoacid_DH-like_N_sf"/>
</dbReference>
<organism evidence="1">
    <name type="scientific">hydrothermal vent metagenome</name>
    <dbReference type="NCBI Taxonomy" id="652676"/>
    <lineage>
        <taxon>unclassified sequences</taxon>
        <taxon>metagenomes</taxon>
        <taxon>ecological metagenomes</taxon>
    </lineage>
</organism>
<sequence length="141" mass="16154">MGENMQNVDTMNANDQIQKQTKLFGLIAEHASPNRLFVMLNKIIKEEGADAMMIPMNIREDDFYFTLSNMKKSHVNGAYIAQEYQESAVELLDEADEFVQVYNKCDFVLREGERLIGTYLEKNGALSGEALAQEIYEQFIK</sequence>